<dbReference type="RefSeq" id="WP_092065404.1">
    <property type="nucleotide sequence ID" value="NZ_FNIN01000006.1"/>
</dbReference>
<feature type="binding site" description="axial binding residue" evidence="6">
    <location>
        <position position="56"/>
    </location>
    <ligand>
        <name>heme c</name>
        <dbReference type="ChEBI" id="CHEBI:61717"/>
        <label>1</label>
    </ligand>
    <ligandPart>
        <name>Fe</name>
        <dbReference type="ChEBI" id="CHEBI:18248"/>
    </ligandPart>
</feature>
<dbReference type="CDD" id="cd08168">
    <property type="entry name" value="Cytochrom_C3"/>
    <property type="match status" value="1"/>
</dbReference>
<dbReference type="SUPFAM" id="SSF48695">
    <property type="entry name" value="Multiheme cytochromes"/>
    <property type="match status" value="1"/>
</dbReference>
<evidence type="ECO:0000256" key="3">
    <source>
        <dbReference type="ARBA" id="ARBA00022723"/>
    </source>
</evidence>
<feature type="binding site" description="axial binding residue" evidence="6">
    <location>
        <position position="65"/>
    </location>
    <ligand>
        <name>heme c</name>
        <dbReference type="ChEBI" id="CHEBI:61717"/>
        <label>1</label>
    </ligand>
    <ligandPart>
        <name>Fe</name>
        <dbReference type="ChEBI" id="CHEBI:18248"/>
    </ligandPart>
</feature>
<evidence type="ECO:0000259" key="7">
    <source>
        <dbReference type="Pfam" id="PF02085"/>
    </source>
</evidence>
<organism evidence="8 9">
    <name type="scientific">Desulfonauticus submarinus</name>
    <dbReference type="NCBI Taxonomy" id="206665"/>
    <lineage>
        <taxon>Bacteria</taxon>
        <taxon>Pseudomonadati</taxon>
        <taxon>Thermodesulfobacteriota</taxon>
        <taxon>Desulfovibrionia</taxon>
        <taxon>Desulfovibrionales</taxon>
        <taxon>Desulfonauticaceae</taxon>
        <taxon>Desulfonauticus</taxon>
    </lineage>
</organism>
<feature type="binding site" description="axial binding residue" evidence="6">
    <location>
        <position position="77"/>
    </location>
    <ligand>
        <name>heme c</name>
        <dbReference type="ChEBI" id="CHEBI:61717"/>
        <label>1</label>
    </ligand>
    <ligandPart>
        <name>Fe</name>
        <dbReference type="ChEBI" id="CHEBI:18248"/>
    </ligandPart>
</feature>
<dbReference type="OrthoDB" id="5418612at2"/>
<reference evidence="8 9" key="1">
    <citation type="submission" date="2016-10" db="EMBL/GenBank/DDBJ databases">
        <authorList>
            <person name="de Groot N.N."/>
        </authorList>
    </citation>
    <scope>NUCLEOTIDE SEQUENCE [LARGE SCALE GENOMIC DNA]</scope>
    <source>
        <strain evidence="8 9">DSM 15269</strain>
    </source>
</reference>
<dbReference type="EMBL" id="FNIN01000006">
    <property type="protein sequence ID" value="SDN76497.1"/>
    <property type="molecule type" value="Genomic_DNA"/>
</dbReference>
<feature type="binding site" description="axial binding residue" evidence="6">
    <location>
        <position position="130"/>
    </location>
    <ligand>
        <name>heme c</name>
        <dbReference type="ChEBI" id="CHEBI:61717"/>
        <label>1</label>
    </ligand>
    <ligandPart>
        <name>Fe</name>
        <dbReference type="ChEBI" id="CHEBI:18248"/>
    </ligandPart>
</feature>
<feature type="binding site" description="axial binding residue" evidence="6">
    <location>
        <position position="53"/>
    </location>
    <ligand>
        <name>heme c</name>
        <dbReference type="ChEBI" id="CHEBI:61717"/>
        <label>1</label>
    </ligand>
    <ligandPart>
        <name>Fe</name>
        <dbReference type="ChEBI" id="CHEBI:18248"/>
    </ligandPart>
</feature>
<evidence type="ECO:0000256" key="2">
    <source>
        <dbReference type="ARBA" id="ARBA00022617"/>
    </source>
</evidence>
<evidence type="ECO:0000256" key="4">
    <source>
        <dbReference type="ARBA" id="ARBA00022982"/>
    </source>
</evidence>
<feature type="domain" description="Class III cytochrome C" evidence="7">
    <location>
        <begin position="37"/>
        <end position="130"/>
    </location>
</feature>
<evidence type="ECO:0000256" key="1">
    <source>
        <dbReference type="ARBA" id="ARBA00022448"/>
    </source>
</evidence>
<accession>A0A1H0E1W4</accession>
<feature type="binding site" description="axial binding residue" evidence="6">
    <location>
        <position position="111"/>
    </location>
    <ligand>
        <name>heme c</name>
        <dbReference type="ChEBI" id="CHEBI:61717"/>
        <label>1</label>
    </ligand>
    <ligandPart>
        <name>Fe</name>
        <dbReference type="ChEBI" id="CHEBI:18248"/>
    </ligandPart>
</feature>
<dbReference type="GO" id="GO:0046872">
    <property type="term" value="F:metal ion binding"/>
    <property type="evidence" value="ECO:0007669"/>
    <property type="project" value="UniProtKB-KW"/>
</dbReference>
<gene>
    <name evidence="8" type="ORF">SAMN04488516_10698</name>
</gene>
<dbReference type="GO" id="GO:0009055">
    <property type="term" value="F:electron transfer activity"/>
    <property type="evidence" value="ECO:0007669"/>
    <property type="project" value="InterPro"/>
</dbReference>
<keyword evidence="1" id="KW-0813">Transport</keyword>
<keyword evidence="5 6" id="KW-0408">Iron</keyword>
<feature type="binding site" description="axial binding residue" evidence="6">
    <location>
        <position position="83"/>
    </location>
    <ligand>
        <name>heme c</name>
        <dbReference type="ChEBI" id="CHEBI:61717"/>
        <label>1</label>
    </ligand>
    <ligandPart>
        <name>Fe</name>
        <dbReference type="ChEBI" id="CHEBI:18248"/>
    </ligandPart>
</feature>
<dbReference type="InterPro" id="IPR036280">
    <property type="entry name" value="Multihaem_cyt_sf"/>
</dbReference>
<feature type="binding site" description="covalent" evidence="6">
    <location>
        <position position="64"/>
    </location>
    <ligand>
        <name>heme c</name>
        <dbReference type="ChEBI" id="CHEBI:61717"/>
        <label>1</label>
    </ligand>
</feature>
<sequence>MKRSWLVGAMAAVVAALFLIPNLWAVKAPTGDMLLTPPAGVKKVRKGPAKFSHASHASVDCKKCHHTWDGKGKIKKCTDAGCHDIVNPKGKEKKSIKYYYQAFHKNCINCHKAEKKAGKKTGPTACNKCHAKKKK</sequence>
<dbReference type="InterPro" id="IPR002322">
    <property type="entry name" value="Cyt_c_III"/>
</dbReference>
<comment type="cofactor">
    <cofactor evidence="6">
        <name>heme c</name>
        <dbReference type="ChEBI" id="CHEBI:61717"/>
    </cofactor>
    <text evidence="6">Binds 4 heme c groups covalently per monomer.</text>
</comment>
<evidence type="ECO:0000313" key="8">
    <source>
        <dbReference type="EMBL" id="SDN76497.1"/>
    </source>
</evidence>
<protein>
    <submittedName>
        <fullName evidence="8">Class III cytochrome C family protein</fullName>
    </submittedName>
</protein>
<feature type="binding site" description="axial binding residue" evidence="6">
    <location>
        <position position="61"/>
    </location>
    <ligand>
        <name>heme c</name>
        <dbReference type="ChEBI" id="CHEBI:61717"/>
        <label>1</label>
    </ligand>
    <ligandPart>
        <name>Fe</name>
        <dbReference type="ChEBI" id="CHEBI:18248"/>
    </ligandPart>
</feature>
<dbReference type="STRING" id="206665.SAMN04488516_10698"/>
<feature type="binding site" description="axial binding residue" evidence="6">
    <location>
        <position position="66"/>
    </location>
    <ligand>
        <name>heme c</name>
        <dbReference type="ChEBI" id="CHEBI:61717"/>
        <label>1</label>
    </ligand>
    <ligandPart>
        <name>Fe</name>
        <dbReference type="ChEBI" id="CHEBI:18248"/>
    </ligandPart>
</feature>
<dbReference type="Proteomes" id="UP000199602">
    <property type="component" value="Unassembled WGS sequence"/>
</dbReference>
<dbReference type="GO" id="GO:0020037">
    <property type="term" value="F:heme binding"/>
    <property type="evidence" value="ECO:0007669"/>
    <property type="project" value="InterPro"/>
</dbReference>
<name>A0A1H0E1W4_9BACT</name>
<keyword evidence="2 6" id="KW-0349">Heme</keyword>
<feature type="binding site" description="axial binding residue" evidence="6">
    <location>
        <position position="107"/>
    </location>
    <ligand>
        <name>heme c</name>
        <dbReference type="ChEBI" id="CHEBI:61717"/>
        <label>1</label>
    </ligand>
    <ligandPart>
        <name>Fe</name>
        <dbReference type="ChEBI" id="CHEBI:18248"/>
    </ligandPart>
</feature>
<dbReference type="InterPro" id="IPR020942">
    <property type="entry name" value="Cyt_c_III_dom"/>
</dbReference>
<evidence type="ECO:0000256" key="5">
    <source>
        <dbReference type="ARBA" id="ARBA00023004"/>
    </source>
</evidence>
<dbReference type="PRINTS" id="PR00609">
    <property type="entry name" value="CYTOCHROMEC3"/>
</dbReference>
<feature type="binding site" description="axial binding residue" evidence="6">
    <location>
        <position position="126"/>
    </location>
    <ligand>
        <name>heme c</name>
        <dbReference type="ChEBI" id="CHEBI:61717"/>
        <label>1</label>
    </ligand>
    <ligandPart>
        <name>Fe</name>
        <dbReference type="ChEBI" id="CHEBI:18248"/>
    </ligandPart>
</feature>
<evidence type="ECO:0000313" key="9">
    <source>
        <dbReference type="Proteomes" id="UP000199602"/>
    </source>
</evidence>
<feature type="binding site" description="axial binding residue" evidence="6">
    <location>
        <position position="110"/>
    </location>
    <ligand>
        <name>heme c</name>
        <dbReference type="ChEBI" id="CHEBI:61717"/>
        <label>1</label>
    </ligand>
    <ligandPart>
        <name>Fe</name>
        <dbReference type="ChEBI" id="CHEBI:18248"/>
    </ligandPart>
</feature>
<feature type="binding site" description="axial binding residue" evidence="6">
    <location>
        <position position="82"/>
    </location>
    <ligand>
        <name>heme c</name>
        <dbReference type="ChEBI" id="CHEBI:61717"/>
        <label>1</label>
    </ligand>
    <ligandPart>
        <name>Fe</name>
        <dbReference type="ChEBI" id="CHEBI:18248"/>
    </ligandPart>
</feature>
<dbReference type="AlphaFoldDB" id="A0A1H0E1W4"/>
<keyword evidence="3 6" id="KW-0479">Metal-binding</keyword>
<evidence type="ECO:0000256" key="6">
    <source>
        <dbReference type="PIRSR" id="PIRSR602322-1"/>
    </source>
</evidence>
<dbReference type="Pfam" id="PF02085">
    <property type="entry name" value="Cytochrom_CIII"/>
    <property type="match status" value="1"/>
</dbReference>
<keyword evidence="9" id="KW-1185">Reference proteome</keyword>
<dbReference type="Gene3D" id="3.90.10.10">
    <property type="entry name" value="Cytochrome C3"/>
    <property type="match status" value="1"/>
</dbReference>
<proteinExistence type="predicted"/>
<keyword evidence="4" id="KW-0249">Electron transport</keyword>
<feature type="binding site" description="axial binding residue" evidence="6">
    <location>
        <position position="129"/>
    </location>
    <ligand>
        <name>heme c</name>
        <dbReference type="ChEBI" id="CHEBI:61717"/>
        <label>1</label>
    </ligand>
    <ligandPart>
        <name>Fe</name>
        <dbReference type="ChEBI" id="CHEBI:18248"/>
    </ligandPart>
</feature>